<gene>
    <name evidence="1" type="ORF">BV22DRAFT_1127597</name>
</gene>
<comment type="caution">
    <text evidence="1">The sequence shown here is derived from an EMBL/GenBank/DDBJ whole genome shotgun (WGS) entry which is preliminary data.</text>
</comment>
<keyword evidence="2" id="KW-1185">Reference proteome</keyword>
<organism evidence="1 2">
    <name type="scientific">Leucogyrophana mollusca</name>
    <dbReference type="NCBI Taxonomy" id="85980"/>
    <lineage>
        <taxon>Eukaryota</taxon>
        <taxon>Fungi</taxon>
        <taxon>Dikarya</taxon>
        <taxon>Basidiomycota</taxon>
        <taxon>Agaricomycotina</taxon>
        <taxon>Agaricomycetes</taxon>
        <taxon>Agaricomycetidae</taxon>
        <taxon>Boletales</taxon>
        <taxon>Boletales incertae sedis</taxon>
        <taxon>Leucogyrophana</taxon>
    </lineage>
</organism>
<sequence length="760" mass="80315">MASRKCNSPSALAAEVHSLRQKLSQDETEESWDSIAKAISHLTLLCTNGGCDFAPEMVASIKSLGRPLSSAMNSERSRLSGPAIELVGALAAGLGSSFEPLLHVFVPTLLNLFARTNKVFTTRAKTCMLAVIEHTNLPAILSYLVDSLGRNKSPAPRLATTECVLACLNCFNPPDLEKESRARLVEDVIRATARDASADVRKASKRIFEAYRTLMPNRVESFVAPLTPVIKKYLDVQGTRPPNLASSHGLLTAGKDPVKLQTHPQGRLEQSKGGSRSASSTQAPVAQSLKNGASKQARHRSDTVGQNAVLAKAPGGPVHHPLAPQRGATAGAGPSRPPSVLLNDATTSSKPKTVQRPPPRETTSRPPISGPPARTLSRQESKCPVPTPRGPLRPDAQNSGANELNKEADGKTRVGGGARRVPILPPSSTRDAEESESPSKPSRPVSRNERPAAKNHARANTIGKPPLANLGGIGDTTSKGSESAPPSTKPSTQADSSRKTAGTGVAQTGTRNRGVSNPTVSQISRRNALASDRKLEGQKQPNKPAWGRLASKAITKPLVIENKSVGVTKKTVVGRAKLPAKTPEDIAEAMIPLPPSPHLTPTAVRLPPSPPKADVDEHDTEAEEGATHSAPAVELPMACSPSNDHVEPGSPLRLPFPSTLSESPTKTPITALLSSIQRGFLFTPSSPLSPPQSYLPIPQMQFGNDINSPCNEQAAEGLDFTDASACMESCHNTDATRILSDLQPSGDDVRRQALGDVAVN</sequence>
<evidence type="ECO:0000313" key="1">
    <source>
        <dbReference type="EMBL" id="KAH7927111.1"/>
    </source>
</evidence>
<reference evidence="1" key="1">
    <citation type="journal article" date="2021" name="New Phytol.">
        <title>Evolutionary innovations through gain and loss of genes in the ectomycorrhizal Boletales.</title>
        <authorList>
            <person name="Wu G."/>
            <person name="Miyauchi S."/>
            <person name="Morin E."/>
            <person name="Kuo A."/>
            <person name="Drula E."/>
            <person name="Varga T."/>
            <person name="Kohler A."/>
            <person name="Feng B."/>
            <person name="Cao Y."/>
            <person name="Lipzen A."/>
            <person name="Daum C."/>
            <person name="Hundley H."/>
            <person name="Pangilinan J."/>
            <person name="Johnson J."/>
            <person name="Barry K."/>
            <person name="LaButti K."/>
            <person name="Ng V."/>
            <person name="Ahrendt S."/>
            <person name="Min B."/>
            <person name="Choi I.G."/>
            <person name="Park H."/>
            <person name="Plett J.M."/>
            <person name="Magnuson J."/>
            <person name="Spatafora J.W."/>
            <person name="Nagy L.G."/>
            <person name="Henrissat B."/>
            <person name="Grigoriev I.V."/>
            <person name="Yang Z.L."/>
            <person name="Xu J."/>
            <person name="Martin F.M."/>
        </authorList>
    </citation>
    <scope>NUCLEOTIDE SEQUENCE</scope>
    <source>
        <strain evidence="1">KUC20120723A-06</strain>
    </source>
</reference>
<protein>
    <submittedName>
        <fullName evidence="1">Uncharacterized protein</fullName>
    </submittedName>
</protein>
<dbReference type="EMBL" id="MU266371">
    <property type="protein sequence ID" value="KAH7927111.1"/>
    <property type="molecule type" value="Genomic_DNA"/>
</dbReference>
<accession>A0ACB8BMH6</accession>
<evidence type="ECO:0000313" key="2">
    <source>
        <dbReference type="Proteomes" id="UP000790709"/>
    </source>
</evidence>
<dbReference type="Proteomes" id="UP000790709">
    <property type="component" value="Unassembled WGS sequence"/>
</dbReference>
<proteinExistence type="predicted"/>
<name>A0ACB8BMH6_9AGAM</name>